<keyword evidence="3" id="KW-0732">Signal</keyword>
<evidence type="ECO:0000313" key="4">
    <source>
        <dbReference type="EMBL" id="QBO35209.1"/>
    </source>
</evidence>
<gene>
    <name evidence="4" type="ORF">EQG49_01420</name>
</gene>
<dbReference type="OrthoDB" id="9796817at2"/>
<organism evidence="4 5">
    <name type="scientific">Periweissella cryptocerci</name>
    <dbReference type="NCBI Taxonomy" id="2506420"/>
    <lineage>
        <taxon>Bacteria</taxon>
        <taxon>Bacillati</taxon>
        <taxon>Bacillota</taxon>
        <taxon>Bacilli</taxon>
        <taxon>Lactobacillales</taxon>
        <taxon>Lactobacillaceae</taxon>
        <taxon>Periweissella</taxon>
    </lineage>
</organism>
<accession>A0A4P6YRD7</accession>
<dbReference type="Proteomes" id="UP000292886">
    <property type="component" value="Chromosome"/>
</dbReference>
<evidence type="ECO:0000256" key="2">
    <source>
        <dbReference type="ARBA" id="ARBA00022448"/>
    </source>
</evidence>
<comment type="similarity">
    <text evidence="1">Belongs to the bacterial solute-binding protein 5 family.</text>
</comment>
<keyword evidence="5" id="KW-1185">Reference proteome</keyword>
<dbReference type="Gene3D" id="3.10.105.10">
    <property type="entry name" value="Dipeptide-binding Protein, Domain 3"/>
    <property type="match status" value="1"/>
</dbReference>
<keyword evidence="2" id="KW-0813">Transport</keyword>
<dbReference type="RefSeq" id="WP_133362289.1">
    <property type="nucleotide sequence ID" value="NZ_CP037940.1"/>
</dbReference>
<reference evidence="5" key="1">
    <citation type="submission" date="2019-03" db="EMBL/GenBank/DDBJ databases">
        <title>Weissella sp. 26KH-42 Genome sequencing.</title>
        <authorList>
            <person name="Heo J."/>
            <person name="Kim S.-J."/>
            <person name="Kim J.-S."/>
            <person name="Hong S.-B."/>
            <person name="Kwon S.-W."/>
        </authorList>
    </citation>
    <scope>NUCLEOTIDE SEQUENCE [LARGE SCALE GENOMIC DNA]</scope>
    <source>
        <strain evidence="5">26KH-42</strain>
    </source>
</reference>
<name>A0A4P6YRD7_9LACO</name>
<evidence type="ECO:0000256" key="3">
    <source>
        <dbReference type="ARBA" id="ARBA00022729"/>
    </source>
</evidence>
<proteinExistence type="inferred from homology"/>
<dbReference type="KEGG" id="wei:EQG49_01420"/>
<dbReference type="InterPro" id="IPR039424">
    <property type="entry name" value="SBP_5"/>
</dbReference>
<dbReference type="PANTHER" id="PTHR30290">
    <property type="entry name" value="PERIPLASMIC BINDING COMPONENT OF ABC TRANSPORTER"/>
    <property type="match status" value="1"/>
</dbReference>
<dbReference type="SUPFAM" id="SSF53850">
    <property type="entry name" value="Periplasmic binding protein-like II"/>
    <property type="match status" value="1"/>
</dbReference>
<evidence type="ECO:0008006" key="6">
    <source>
        <dbReference type="Google" id="ProtNLM"/>
    </source>
</evidence>
<dbReference type="EMBL" id="CP037940">
    <property type="protein sequence ID" value="QBO35209.1"/>
    <property type="molecule type" value="Genomic_DNA"/>
</dbReference>
<evidence type="ECO:0000256" key="1">
    <source>
        <dbReference type="ARBA" id="ARBA00005695"/>
    </source>
</evidence>
<dbReference type="GO" id="GO:1904680">
    <property type="term" value="F:peptide transmembrane transporter activity"/>
    <property type="evidence" value="ECO:0007669"/>
    <property type="project" value="TreeGrafter"/>
</dbReference>
<sequence length="172" mass="19397">MNTDGKPFQLTYLVADKNANTKVIAQNNIQQWKAIGINVALYKDRLTDFNTWAQIVLGNSGDWDITEGGWSLNQDPSPKLFIPTTPYNLGHFTSPELTKIIANIDSEKSFDTNYRKTQFNAFQEYMQREAAVIPLNFSIDWKPVNKRVIGWNNAASAYNNYGNLAVSATSPK</sequence>
<protein>
    <recommendedName>
        <fullName evidence="6">Solute-binding protein family 5 domain-containing protein</fullName>
    </recommendedName>
</protein>
<dbReference type="PANTHER" id="PTHR30290:SF9">
    <property type="entry name" value="OLIGOPEPTIDE-BINDING PROTEIN APPA"/>
    <property type="match status" value="1"/>
</dbReference>
<evidence type="ECO:0000313" key="5">
    <source>
        <dbReference type="Proteomes" id="UP000292886"/>
    </source>
</evidence>
<dbReference type="GO" id="GO:0015833">
    <property type="term" value="P:peptide transport"/>
    <property type="evidence" value="ECO:0007669"/>
    <property type="project" value="TreeGrafter"/>
</dbReference>
<dbReference type="AlphaFoldDB" id="A0A4P6YRD7"/>